<dbReference type="VEuPathDB" id="TriTrypDB:BSAL_09085"/>
<name>A0A0S4J9M9_BODSA</name>
<proteinExistence type="predicted"/>
<evidence type="ECO:0000313" key="2">
    <source>
        <dbReference type="EMBL" id="CUG87191.1"/>
    </source>
</evidence>
<protein>
    <submittedName>
        <fullName evidence="2">Uncharacterized protein</fullName>
    </submittedName>
</protein>
<evidence type="ECO:0000313" key="3">
    <source>
        <dbReference type="Proteomes" id="UP000051952"/>
    </source>
</evidence>
<gene>
    <name evidence="2" type="ORF">BSAL_09085</name>
</gene>
<feature type="region of interest" description="Disordered" evidence="1">
    <location>
        <begin position="25"/>
        <end position="46"/>
    </location>
</feature>
<dbReference type="AlphaFoldDB" id="A0A0S4J9M9"/>
<organism evidence="2 3">
    <name type="scientific">Bodo saltans</name>
    <name type="common">Flagellated protozoan</name>
    <dbReference type="NCBI Taxonomy" id="75058"/>
    <lineage>
        <taxon>Eukaryota</taxon>
        <taxon>Discoba</taxon>
        <taxon>Euglenozoa</taxon>
        <taxon>Kinetoplastea</taxon>
        <taxon>Metakinetoplastina</taxon>
        <taxon>Eubodonida</taxon>
        <taxon>Bodonidae</taxon>
        <taxon>Bodo</taxon>
    </lineage>
</organism>
<keyword evidence="3" id="KW-1185">Reference proteome</keyword>
<sequence length="260" mass="28624">MTYRSQPPQWQFQQEPQQQMFRVRDTAAKTPQATGRRSPDGLNDSNLPSVTGLIENGTLDPRFAVVGAGVAANAGGRREGAKPFLDQLFDDVRLTTDAELESRNAPNNAFDGRVPPQSYHEQVRRQWAKPNILQTCVSTDAVPLPTVTGPVNYTTFDTSHVERPEDPPTYGGQGRRGRVFAGMHAAVEMRKTRDALIVMPNGTIRPALERNALMSGNGTAAALSFYNESEELADVHLKFLMSTIDQVKRRTNPSATFAGR</sequence>
<reference evidence="3" key="1">
    <citation type="submission" date="2015-09" db="EMBL/GenBank/DDBJ databases">
        <authorList>
            <consortium name="Pathogen Informatics"/>
        </authorList>
    </citation>
    <scope>NUCLEOTIDE SEQUENCE [LARGE SCALE GENOMIC DNA]</scope>
    <source>
        <strain evidence="3">Lake Konstanz</strain>
    </source>
</reference>
<accession>A0A0S4J9M9</accession>
<dbReference type="EMBL" id="CYKH01001464">
    <property type="protein sequence ID" value="CUG87191.1"/>
    <property type="molecule type" value="Genomic_DNA"/>
</dbReference>
<evidence type="ECO:0000256" key="1">
    <source>
        <dbReference type="SAM" id="MobiDB-lite"/>
    </source>
</evidence>
<dbReference type="Proteomes" id="UP000051952">
    <property type="component" value="Unassembled WGS sequence"/>
</dbReference>